<gene>
    <name evidence="1" type="ORF">SAMN05444586_101549</name>
</gene>
<accession>A0A1I6UAT1</accession>
<evidence type="ECO:0000313" key="2">
    <source>
        <dbReference type="Proteomes" id="UP000182827"/>
    </source>
</evidence>
<reference evidence="2" key="1">
    <citation type="submission" date="2016-10" db="EMBL/GenBank/DDBJ databases">
        <authorList>
            <person name="Varghese N."/>
            <person name="Submissions S."/>
        </authorList>
    </citation>
    <scope>NUCLEOTIDE SEQUENCE [LARGE SCALE GENOMIC DNA]</scope>
    <source>
        <strain evidence="2">ANC 5076</strain>
    </source>
</reference>
<sequence length="86" mass="10143">MKKIPKNLHDAFLMFLTVIGFKAKMNADTSLTCINPKMPKGRRQIVFWQDGRMNKSCQLLWFDFLNHWLLIGKEFIEKLSEKIEVA</sequence>
<name>A0A1I6UAT1_9GAMM</name>
<dbReference type="AlphaFoldDB" id="A0A1I6UAT1"/>
<protein>
    <submittedName>
        <fullName evidence="1">Uncharacterized protein</fullName>
    </submittedName>
</protein>
<dbReference type="EMBL" id="FOZU01000015">
    <property type="protein sequence ID" value="SFS98515.1"/>
    <property type="molecule type" value="Genomic_DNA"/>
</dbReference>
<dbReference type="Proteomes" id="UP000182827">
    <property type="component" value="Unassembled WGS sequence"/>
</dbReference>
<dbReference type="RefSeq" id="WP_074946460.1">
    <property type="nucleotide sequence ID" value="NZ_FOZU01000015.1"/>
</dbReference>
<proteinExistence type="predicted"/>
<evidence type="ECO:0000313" key="1">
    <source>
        <dbReference type="EMBL" id="SFS98515.1"/>
    </source>
</evidence>
<keyword evidence="2" id="KW-1185">Reference proteome</keyword>
<organism evidence="1 2">
    <name type="scientific">Acinetobacter bohemicus</name>
    <dbReference type="NCBI Taxonomy" id="1435036"/>
    <lineage>
        <taxon>Bacteria</taxon>
        <taxon>Pseudomonadati</taxon>
        <taxon>Pseudomonadota</taxon>
        <taxon>Gammaproteobacteria</taxon>
        <taxon>Moraxellales</taxon>
        <taxon>Moraxellaceae</taxon>
        <taxon>Acinetobacter</taxon>
    </lineage>
</organism>